<evidence type="ECO:0000259" key="2">
    <source>
        <dbReference type="Pfam" id="PF00109"/>
    </source>
</evidence>
<reference evidence="3 4" key="1">
    <citation type="submission" date="2017-10" db="EMBL/GenBank/DDBJ databases">
        <title>Sequencing the genomes of 1000 actinobacteria strains.</title>
        <authorList>
            <person name="Klenk H.-P."/>
        </authorList>
    </citation>
    <scope>NUCLEOTIDE SEQUENCE [LARGE SCALE GENOMIC DNA]</scope>
    <source>
        <strain evidence="3 4">DSM 46092</strain>
    </source>
</reference>
<dbReference type="Gene3D" id="3.40.47.10">
    <property type="match status" value="1"/>
</dbReference>
<gene>
    <name evidence="3" type="ORF">ATK36_5109</name>
</gene>
<dbReference type="GO" id="GO:0004315">
    <property type="term" value="F:3-oxoacyl-[acyl-carrier-protein] synthase activity"/>
    <property type="evidence" value="ECO:0007669"/>
    <property type="project" value="TreeGrafter"/>
</dbReference>
<keyword evidence="4" id="KW-1185">Reference proteome</keyword>
<evidence type="ECO:0000256" key="1">
    <source>
        <dbReference type="ARBA" id="ARBA00022679"/>
    </source>
</evidence>
<organism evidence="3 4">
    <name type="scientific">Amycolatopsis sulphurea</name>
    <dbReference type="NCBI Taxonomy" id="76022"/>
    <lineage>
        <taxon>Bacteria</taxon>
        <taxon>Bacillati</taxon>
        <taxon>Actinomycetota</taxon>
        <taxon>Actinomycetes</taxon>
        <taxon>Pseudonocardiales</taxon>
        <taxon>Pseudonocardiaceae</taxon>
        <taxon>Amycolatopsis</taxon>
    </lineage>
</organism>
<feature type="domain" description="Beta-ketoacyl synthase-like N-terminal" evidence="2">
    <location>
        <begin position="33"/>
        <end position="184"/>
    </location>
</feature>
<dbReference type="PANTHER" id="PTHR11712">
    <property type="entry name" value="POLYKETIDE SYNTHASE-RELATED"/>
    <property type="match status" value="1"/>
</dbReference>
<evidence type="ECO:0000313" key="3">
    <source>
        <dbReference type="EMBL" id="PFG49916.1"/>
    </source>
</evidence>
<dbReference type="Proteomes" id="UP000243542">
    <property type="component" value="Unassembled WGS sequence"/>
</dbReference>
<dbReference type="Pfam" id="PF00109">
    <property type="entry name" value="ketoacyl-synt"/>
    <property type="match status" value="1"/>
</dbReference>
<protein>
    <submittedName>
        <fullName evidence="3">3-oxoacyl-[acyl-carrier-protein] synthase II</fullName>
    </submittedName>
</protein>
<dbReference type="EMBL" id="PDJK01000002">
    <property type="protein sequence ID" value="PFG49916.1"/>
    <property type="molecule type" value="Genomic_DNA"/>
</dbReference>
<dbReference type="InterPro" id="IPR014030">
    <property type="entry name" value="Ketoacyl_synth_N"/>
</dbReference>
<keyword evidence="1" id="KW-0808">Transferase</keyword>
<proteinExistence type="predicted"/>
<dbReference type="InterPro" id="IPR000794">
    <property type="entry name" value="Beta-ketoacyl_synthase"/>
</dbReference>
<dbReference type="AlphaFoldDB" id="A0A2A9FGM1"/>
<dbReference type="GO" id="GO:0006633">
    <property type="term" value="P:fatty acid biosynthetic process"/>
    <property type="evidence" value="ECO:0007669"/>
    <property type="project" value="TreeGrafter"/>
</dbReference>
<comment type="caution">
    <text evidence="3">The sequence shown here is derived from an EMBL/GenBank/DDBJ whole genome shotgun (WGS) entry which is preliminary data.</text>
</comment>
<dbReference type="RefSeq" id="WP_098513746.1">
    <property type="nucleotide sequence ID" value="NZ_JBIAKZ010000045.1"/>
</dbReference>
<accession>A0A2A9FGM1</accession>
<dbReference type="PANTHER" id="PTHR11712:SF336">
    <property type="entry name" value="3-OXOACYL-[ACYL-CARRIER-PROTEIN] SYNTHASE, MITOCHONDRIAL"/>
    <property type="match status" value="1"/>
</dbReference>
<sequence>MSAAVTAVGLAVPGAHQPTDLVTGTAAEAEPVDPAARIGKKGLRYQDRATQLALCAARDALNAAGLMLGDARRQGPGAPSVNAQLTVPAGSIAVVVSSNFGNFDSVCEVVTGIAEDRGTRLVSPVLAPRLSSNVTASEVAIRCGLRGPNVMLCNGEPSGLDAVHWAVTLLTSGRARHVLVVGVEPGTAVVRRLTGQASPFDGAAALVLETTATASAREATVVAEIGQYARAGSLGVCLSELTGTAAAWFAPQDAPAGVLPGVPRHALADRWGHASGALGVLQCAAAVGHFAAGGEGPVYAVSGDADDAVAGVVLTAGSAA</sequence>
<evidence type="ECO:0000313" key="4">
    <source>
        <dbReference type="Proteomes" id="UP000243542"/>
    </source>
</evidence>
<dbReference type="InterPro" id="IPR016039">
    <property type="entry name" value="Thiolase-like"/>
</dbReference>
<name>A0A2A9FGM1_9PSEU</name>
<dbReference type="GO" id="GO:0005829">
    <property type="term" value="C:cytosol"/>
    <property type="evidence" value="ECO:0007669"/>
    <property type="project" value="TreeGrafter"/>
</dbReference>
<dbReference type="SUPFAM" id="SSF53901">
    <property type="entry name" value="Thiolase-like"/>
    <property type="match status" value="1"/>
</dbReference>